<accession>A0A371NSC5</accession>
<reference evidence="2 3" key="1">
    <citation type="submission" date="2018-08" db="EMBL/GenBank/DDBJ databases">
        <title>Isolation, diversity and antifungal activity of Actinobacteria from cow dung.</title>
        <authorList>
            <person name="Ling L."/>
        </authorList>
    </citation>
    <scope>NUCLEOTIDE SEQUENCE [LARGE SCALE GENOMIC DNA]</scope>
    <source>
        <strain evidence="2 3">NEAU-LLE</strain>
    </source>
</reference>
<dbReference type="EMBL" id="QUAB01000043">
    <property type="protein sequence ID" value="REJ05116.1"/>
    <property type="molecule type" value="Genomic_DNA"/>
</dbReference>
<dbReference type="GO" id="GO:0016811">
    <property type="term" value="F:hydrolase activity, acting on carbon-nitrogen (but not peptide) bonds, in linear amides"/>
    <property type="evidence" value="ECO:0007669"/>
    <property type="project" value="TreeGrafter"/>
</dbReference>
<organism evidence="2 3">
    <name type="scientific">Microbacterium bovistercoris</name>
    <dbReference type="NCBI Taxonomy" id="2293570"/>
    <lineage>
        <taxon>Bacteria</taxon>
        <taxon>Bacillati</taxon>
        <taxon>Actinomycetota</taxon>
        <taxon>Actinomycetes</taxon>
        <taxon>Micrococcales</taxon>
        <taxon>Microbacteriaceae</taxon>
        <taxon>Microbacterium</taxon>
    </lineage>
</organism>
<gene>
    <name evidence="2" type="ORF">DY023_11070</name>
</gene>
<name>A0A371NSC5_9MICO</name>
<sequence length="274" mass="30432">MKKHLKVLVVVAHPDEAEEYASGTLALLADAGHHVKVLSTTNGDAGHMELGPEDLVRRRVSEAHAAAEIIGLADYEVWDEHDGDMVDTQALRQRMLRAIRQWRTDLIITFTDEGDGHNDNRLAGRLVRNVMGLTTLPNPCRDIPPLEEQPIVLRMIDYGSIEQHRADVAVAVDAVIDRKLRACAAHASQFLEFAPAQRDLLHLVPDAADTAAVDEFIVKHWSEFLETQDAARPALERAYGDAAKDVRFAETFELAPFGRPTTAEEVERILLSRG</sequence>
<dbReference type="SUPFAM" id="SSF102588">
    <property type="entry name" value="LmbE-like"/>
    <property type="match status" value="1"/>
</dbReference>
<comment type="caution">
    <text evidence="2">The sequence shown here is derived from an EMBL/GenBank/DDBJ whole genome shotgun (WGS) entry which is preliminary data.</text>
</comment>
<protein>
    <submittedName>
        <fullName evidence="2">PIG-L family deacetylase</fullName>
    </submittedName>
</protein>
<proteinExistence type="predicted"/>
<dbReference type="Gene3D" id="3.40.50.10320">
    <property type="entry name" value="LmbE-like"/>
    <property type="match status" value="1"/>
</dbReference>
<evidence type="ECO:0000313" key="3">
    <source>
        <dbReference type="Proteomes" id="UP000262172"/>
    </source>
</evidence>
<evidence type="ECO:0000313" key="2">
    <source>
        <dbReference type="EMBL" id="REJ05116.1"/>
    </source>
</evidence>
<dbReference type="OrthoDB" id="116799at2"/>
<dbReference type="GO" id="GO:0016137">
    <property type="term" value="P:glycoside metabolic process"/>
    <property type="evidence" value="ECO:0007669"/>
    <property type="project" value="UniProtKB-ARBA"/>
</dbReference>
<dbReference type="RefSeq" id="WP_116242401.1">
    <property type="nucleotide sequence ID" value="NZ_QUAB01000043.1"/>
</dbReference>
<dbReference type="PANTHER" id="PTHR12993">
    <property type="entry name" value="N-ACETYLGLUCOSAMINYL-PHOSPHATIDYLINOSITOL DE-N-ACETYLASE-RELATED"/>
    <property type="match status" value="1"/>
</dbReference>
<dbReference type="InterPro" id="IPR024078">
    <property type="entry name" value="LmbE-like_dom_sf"/>
</dbReference>
<keyword evidence="3" id="KW-1185">Reference proteome</keyword>
<dbReference type="PANTHER" id="PTHR12993:SF11">
    <property type="entry name" value="N-ACETYLGLUCOSAMINYL-PHOSPHATIDYLINOSITOL DE-N-ACETYLASE"/>
    <property type="match status" value="1"/>
</dbReference>
<dbReference type="Proteomes" id="UP000262172">
    <property type="component" value="Unassembled WGS sequence"/>
</dbReference>
<dbReference type="AlphaFoldDB" id="A0A371NSC5"/>
<dbReference type="InterPro" id="IPR003737">
    <property type="entry name" value="GlcNAc_PI_deacetylase-related"/>
</dbReference>
<evidence type="ECO:0000256" key="1">
    <source>
        <dbReference type="ARBA" id="ARBA00022833"/>
    </source>
</evidence>
<dbReference type="Pfam" id="PF02585">
    <property type="entry name" value="PIG-L"/>
    <property type="match status" value="1"/>
</dbReference>
<keyword evidence="1" id="KW-0862">Zinc</keyword>